<sequence>MNSILHECNAPYTATPSGNRHYTDAIWYAMYSCKQASNASLPYTNGCIAV</sequence>
<name>A0A015YXG8_BACFG</name>
<comment type="caution">
    <text evidence="1">The sequence shown here is derived from an EMBL/GenBank/DDBJ whole genome shotgun (WGS) entry which is preliminary data.</text>
</comment>
<dbReference type="PATRIC" id="fig|1339327.3.peg.3958"/>
<accession>A0A015YXG8</accession>
<evidence type="ECO:0000313" key="1">
    <source>
        <dbReference type="EMBL" id="EXZ27454.1"/>
    </source>
</evidence>
<evidence type="ECO:0000313" key="2">
    <source>
        <dbReference type="Proteomes" id="UP000022082"/>
    </source>
</evidence>
<protein>
    <submittedName>
        <fullName evidence="1">Uncharacterized protein</fullName>
    </submittedName>
</protein>
<dbReference type="Proteomes" id="UP000022082">
    <property type="component" value="Unassembled WGS sequence"/>
</dbReference>
<dbReference type="AlphaFoldDB" id="A0A015YXG8"/>
<gene>
    <name evidence="1" type="ORF">M136_3421</name>
</gene>
<proteinExistence type="predicted"/>
<dbReference type="EMBL" id="JGDJ01000250">
    <property type="protein sequence ID" value="EXZ27454.1"/>
    <property type="molecule type" value="Genomic_DNA"/>
</dbReference>
<organism evidence="1 2">
    <name type="scientific">Bacteroides fragilis str. S36L11</name>
    <dbReference type="NCBI Taxonomy" id="1339327"/>
    <lineage>
        <taxon>Bacteria</taxon>
        <taxon>Pseudomonadati</taxon>
        <taxon>Bacteroidota</taxon>
        <taxon>Bacteroidia</taxon>
        <taxon>Bacteroidales</taxon>
        <taxon>Bacteroidaceae</taxon>
        <taxon>Bacteroides</taxon>
    </lineage>
</organism>
<reference evidence="1 2" key="1">
    <citation type="submission" date="2014-02" db="EMBL/GenBank/DDBJ databases">
        <authorList>
            <person name="Sears C."/>
            <person name="Carroll K."/>
            <person name="Sack B.R."/>
            <person name="Qadri F."/>
            <person name="Myers L.L."/>
            <person name="Chung G.-T."/>
            <person name="Escheverria P."/>
            <person name="Fraser C.M."/>
            <person name="Sadzewicz L."/>
            <person name="Shefchek K.A."/>
            <person name="Tallon L."/>
            <person name="Das S.P."/>
            <person name="Daugherty S."/>
            <person name="Mongodin E.F."/>
        </authorList>
    </citation>
    <scope>NUCLEOTIDE SEQUENCE [LARGE SCALE GENOMIC DNA]</scope>
    <source>
        <strain evidence="1 2">S36L11</strain>
    </source>
</reference>